<name>A0A840F5Y4_9SPHN</name>
<proteinExistence type="predicted"/>
<feature type="transmembrane region" description="Helical" evidence="1">
    <location>
        <begin position="15"/>
        <end position="37"/>
    </location>
</feature>
<keyword evidence="1" id="KW-0812">Transmembrane</keyword>
<dbReference type="RefSeq" id="WP_281375346.1">
    <property type="nucleotide sequence ID" value="NZ_JACIEV010000003.1"/>
</dbReference>
<dbReference type="Proteomes" id="UP000529795">
    <property type="component" value="Unassembled WGS sequence"/>
</dbReference>
<dbReference type="AlphaFoldDB" id="A0A840F5Y4"/>
<reference evidence="2 3" key="1">
    <citation type="submission" date="2020-08" db="EMBL/GenBank/DDBJ databases">
        <title>Genomic Encyclopedia of Type Strains, Phase IV (KMG-IV): sequencing the most valuable type-strain genomes for metagenomic binning, comparative biology and taxonomic classification.</title>
        <authorList>
            <person name="Goeker M."/>
        </authorList>
    </citation>
    <scope>NUCLEOTIDE SEQUENCE [LARGE SCALE GENOMIC DNA]</scope>
    <source>
        <strain evidence="2 3">YC6723</strain>
    </source>
</reference>
<keyword evidence="1" id="KW-0472">Membrane</keyword>
<protein>
    <submittedName>
        <fullName evidence="2">Tetrahydromethanopterin S-methyltransferase subunit B</fullName>
    </submittedName>
</protein>
<gene>
    <name evidence="2" type="ORF">GGQ80_001222</name>
</gene>
<keyword evidence="2" id="KW-0489">Methyltransferase</keyword>
<evidence type="ECO:0000313" key="2">
    <source>
        <dbReference type="EMBL" id="MBB4153320.1"/>
    </source>
</evidence>
<dbReference type="GO" id="GO:0032259">
    <property type="term" value="P:methylation"/>
    <property type="evidence" value="ECO:0007669"/>
    <property type="project" value="UniProtKB-KW"/>
</dbReference>
<keyword evidence="1" id="KW-1133">Transmembrane helix</keyword>
<comment type="caution">
    <text evidence="2">The sequence shown here is derived from an EMBL/GenBank/DDBJ whole genome shotgun (WGS) entry which is preliminary data.</text>
</comment>
<dbReference type="EMBL" id="JACIEV010000003">
    <property type="protein sequence ID" value="MBB4153320.1"/>
    <property type="molecule type" value="Genomic_DNA"/>
</dbReference>
<keyword evidence="2" id="KW-0808">Transferase</keyword>
<keyword evidence="3" id="KW-1185">Reference proteome</keyword>
<sequence>MGDAAPRGRFASNAIVGMVIGSAISIALWALIVGAILRLT</sequence>
<organism evidence="2 3">
    <name type="scientific">Sphingomonas jinjuensis</name>
    <dbReference type="NCBI Taxonomy" id="535907"/>
    <lineage>
        <taxon>Bacteria</taxon>
        <taxon>Pseudomonadati</taxon>
        <taxon>Pseudomonadota</taxon>
        <taxon>Alphaproteobacteria</taxon>
        <taxon>Sphingomonadales</taxon>
        <taxon>Sphingomonadaceae</taxon>
        <taxon>Sphingomonas</taxon>
    </lineage>
</organism>
<accession>A0A840F5Y4</accession>
<evidence type="ECO:0000256" key="1">
    <source>
        <dbReference type="SAM" id="Phobius"/>
    </source>
</evidence>
<evidence type="ECO:0000313" key="3">
    <source>
        <dbReference type="Proteomes" id="UP000529795"/>
    </source>
</evidence>
<dbReference type="GO" id="GO:0008168">
    <property type="term" value="F:methyltransferase activity"/>
    <property type="evidence" value="ECO:0007669"/>
    <property type="project" value="UniProtKB-KW"/>
</dbReference>